<comment type="caution">
    <text evidence="4">The sequence shown here is derived from an EMBL/GenBank/DDBJ whole genome shotgun (WGS) entry which is preliminary data.</text>
</comment>
<dbReference type="GO" id="GO:0099634">
    <property type="term" value="C:postsynaptic specialization membrane"/>
    <property type="evidence" value="ECO:0007669"/>
    <property type="project" value="GOC"/>
</dbReference>
<dbReference type="GO" id="GO:0097112">
    <property type="term" value="P:gamma-aminobutyric acid receptor clustering"/>
    <property type="evidence" value="ECO:0007669"/>
    <property type="project" value="TreeGrafter"/>
</dbReference>
<dbReference type="InterPro" id="IPR001453">
    <property type="entry name" value="MoaB/Mog_dom"/>
</dbReference>
<keyword evidence="2" id="KW-0808">Transferase</keyword>
<dbReference type="Proteomes" id="UP000245119">
    <property type="component" value="Linkage Group LG8"/>
</dbReference>
<feature type="domain" description="MoaB/Mog" evidence="3">
    <location>
        <begin position="5"/>
        <end position="140"/>
    </location>
</feature>
<evidence type="ECO:0000256" key="2">
    <source>
        <dbReference type="RuleBase" id="RU365090"/>
    </source>
</evidence>
<dbReference type="GO" id="GO:0061598">
    <property type="term" value="F:molybdopterin adenylyltransferase activity"/>
    <property type="evidence" value="ECO:0007669"/>
    <property type="project" value="UniProtKB-UniRule"/>
</dbReference>
<keyword evidence="2" id="KW-0500">Molybdenum</keyword>
<dbReference type="Gene3D" id="3.40.980.10">
    <property type="entry name" value="MoaB/Mog-like domain"/>
    <property type="match status" value="1"/>
</dbReference>
<evidence type="ECO:0000259" key="3">
    <source>
        <dbReference type="SMART" id="SM00852"/>
    </source>
</evidence>
<keyword evidence="5" id="KW-1185">Reference proteome</keyword>
<dbReference type="InterPro" id="IPR038987">
    <property type="entry name" value="MoeA-like"/>
</dbReference>
<comment type="catalytic activity">
    <reaction evidence="2">
        <text>adenylyl-molybdopterin + molybdate = Mo-molybdopterin + AMP + H(+)</text>
        <dbReference type="Rhea" id="RHEA:35047"/>
        <dbReference type="ChEBI" id="CHEBI:15378"/>
        <dbReference type="ChEBI" id="CHEBI:36264"/>
        <dbReference type="ChEBI" id="CHEBI:62727"/>
        <dbReference type="ChEBI" id="CHEBI:71302"/>
        <dbReference type="ChEBI" id="CHEBI:456215"/>
    </reaction>
</comment>
<proteinExistence type="inferred from homology"/>
<dbReference type="GO" id="GO:0061599">
    <property type="term" value="F:molybdopterin molybdotransferase activity"/>
    <property type="evidence" value="ECO:0007669"/>
    <property type="project" value="UniProtKB-UniRule"/>
</dbReference>
<dbReference type="PANTHER" id="PTHR10192:SF5">
    <property type="entry name" value="GEPHYRIN"/>
    <property type="match status" value="1"/>
</dbReference>
<accession>A0A2T7NY64</accession>
<dbReference type="GO" id="GO:0098970">
    <property type="term" value="P:postsynaptic neurotransmitter receptor diffusion trapping"/>
    <property type="evidence" value="ECO:0007669"/>
    <property type="project" value="TreeGrafter"/>
</dbReference>
<dbReference type="STRING" id="400727.A0A2T7NY64"/>
<dbReference type="SUPFAM" id="SSF53218">
    <property type="entry name" value="Molybdenum cofactor biosynthesis proteins"/>
    <property type="match status" value="1"/>
</dbReference>
<keyword evidence="2" id="KW-0479">Metal-binding</keyword>
<organism evidence="4 5">
    <name type="scientific">Pomacea canaliculata</name>
    <name type="common">Golden apple snail</name>
    <dbReference type="NCBI Taxonomy" id="400727"/>
    <lineage>
        <taxon>Eukaryota</taxon>
        <taxon>Metazoa</taxon>
        <taxon>Spiralia</taxon>
        <taxon>Lophotrochozoa</taxon>
        <taxon>Mollusca</taxon>
        <taxon>Gastropoda</taxon>
        <taxon>Caenogastropoda</taxon>
        <taxon>Architaenioglossa</taxon>
        <taxon>Ampullarioidea</taxon>
        <taxon>Ampullariidae</taxon>
        <taxon>Pomacea</taxon>
    </lineage>
</organism>
<dbReference type="GO" id="GO:0006777">
    <property type="term" value="P:Mo-molybdopterin cofactor biosynthetic process"/>
    <property type="evidence" value="ECO:0007669"/>
    <property type="project" value="UniProtKB-UniRule"/>
</dbReference>
<keyword evidence="2" id="KW-0460">Magnesium</keyword>
<dbReference type="GO" id="GO:0005829">
    <property type="term" value="C:cytosol"/>
    <property type="evidence" value="ECO:0007669"/>
    <property type="project" value="TreeGrafter"/>
</dbReference>
<dbReference type="GO" id="GO:0030425">
    <property type="term" value="C:dendrite"/>
    <property type="evidence" value="ECO:0007669"/>
    <property type="project" value="TreeGrafter"/>
</dbReference>
<dbReference type="GO" id="GO:0046872">
    <property type="term" value="F:metal ion binding"/>
    <property type="evidence" value="ECO:0007669"/>
    <property type="project" value="UniProtKB-UniRule"/>
</dbReference>
<protein>
    <recommendedName>
        <fullName evidence="3">MoaB/Mog domain-containing protein</fullName>
    </recommendedName>
</protein>
<dbReference type="InterPro" id="IPR036425">
    <property type="entry name" value="MoaB/Mog-like_dom_sf"/>
</dbReference>
<dbReference type="GO" id="GO:0072579">
    <property type="term" value="P:glycine receptor clustering"/>
    <property type="evidence" value="ECO:0007669"/>
    <property type="project" value="TreeGrafter"/>
</dbReference>
<comment type="catalytic activity">
    <reaction evidence="2">
        <text>molybdopterin + ATP + H(+) = adenylyl-molybdopterin + diphosphate</text>
        <dbReference type="Rhea" id="RHEA:31331"/>
        <dbReference type="ChEBI" id="CHEBI:15378"/>
        <dbReference type="ChEBI" id="CHEBI:30616"/>
        <dbReference type="ChEBI" id="CHEBI:33019"/>
        <dbReference type="ChEBI" id="CHEBI:58698"/>
        <dbReference type="ChEBI" id="CHEBI:62727"/>
    </reaction>
</comment>
<dbReference type="GO" id="GO:0007529">
    <property type="term" value="P:establishment of synaptic specificity at neuromuscular junction"/>
    <property type="evidence" value="ECO:0007669"/>
    <property type="project" value="TreeGrafter"/>
</dbReference>
<comment type="similarity">
    <text evidence="1">In the N-terminal section; belongs to the MoaB/Mog family.</text>
</comment>
<sequence length="145" mass="15817">MNPRLHVCVQLIEPGEPLRAGKIRDSNRTALIAQLKEAGVAAVDLGVAPDNPDALLQVLRRALNKADMVVTSGGVSMGDKDYLKQVLETDLKAKIHFARVFMKPGPVSLMIWDDDDDDTDDGELLIEVVSFHFVQEATGGIRSHS</sequence>
<dbReference type="AlphaFoldDB" id="A0A2T7NY64"/>
<dbReference type="SMART" id="SM00852">
    <property type="entry name" value="MoCF_biosynth"/>
    <property type="match status" value="1"/>
</dbReference>
<comment type="similarity">
    <text evidence="2">Belongs to the MoeA family.</text>
</comment>
<dbReference type="GO" id="GO:0005524">
    <property type="term" value="F:ATP binding"/>
    <property type="evidence" value="ECO:0007669"/>
    <property type="project" value="UniProtKB-UniRule"/>
</dbReference>
<reference evidence="4 5" key="1">
    <citation type="submission" date="2018-04" db="EMBL/GenBank/DDBJ databases">
        <title>The genome of golden apple snail Pomacea canaliculata provides insight into stress tolerance and invasive adaptation.</title>
        <authorList>
            <person name="Liu C."/>
            <person name="Liu B."/>
            <person name="Ren Y."/>
            <person name="Zhang Y."/>
            <person name="Wang H."/>
            <person name="Li S."/>
            <person name="Jiang F."/>
            <person name="Yin L."/>
            <person name="Zhang G."/>
            <person name="Qian W."/>
            <person name="Fan W."/>
        </authorList>
    </citation>
    <scope>NUCLEOTIDE SEQUENCE [LARGE SCALE GENOMIC DNA]</scope>
    <source>
        <strain evidence="4">SZHN2017</strain>
        <tissue evidence="4">Muscle</tissue>
    </source>
</reference>
<comment type="function">
    <text evidence="2">Catalyzes two steps in the biosynthesis of the molybdenum cofactor. In the first step, molybdopterin is adenylated. Subsequently, molybdate is inserted into adenylated molybdopterin and AMP is released.</text>
</comment>
<evidence type="ECO:0000256" key="1">
    <source>
        <dbReference type="ARBA" id="ARBA00007589"/>
    </source>
</evidence>
<gene>
    <name evidence="4" type="ORF">C0Q70_13785</name>
</gene>
<dbReference type="Pfam" id="PF00994">
    <property type="entry name" value="MoCF_biosynth"/>
    <property type="match status" value="1"/>
</dbReference>
<evidence type="ECO:0000313" key="4">
    <source>
        <dbReference type="EMBL" id="PVD26117.1"/>
    </source>
</evidence>
<name>A0A2T7NY64_POMCA</name>
<keyword evidence="2" id="KW-0501">Molybdenum cofactor biosynthesis</keyword>
<comment type="cofactor">
    <cofactor evidence="2">
        <name>Mg(2+)</name>
        <dbReference type="ChEBI" id="CHEBI:18420"/>
    </cofactor>
</comment>
<dbReference type="EMBL" id="PZQS01000008">
    <property type="protein sequence ID" value="PVD26117.1"/>
    <property type="molecule type" value="Genomic_DNA"/>
</dbReference>
<dbReference type="OrthoDB" id="4349954at2759"/>
<dbReference type="PANTHER" id="PTHR10192">
    <property type="entry name" value="MOLYBDOPTERIN BIOSYNTHESIS PROTEIN"/>
    <property type="match status" value="1"/>
</dbReference>
<dbReference type="UniPathway" id="UPA00344"/>
<comment type="pathway">
    <text evidence="2">Cofactor biosynthesis; molybdopterin biosynthesis.</text>
</comment>
<evidence type="ECO:0000313" key="5">
    <source>
        <dbReference type="Proteomes" id="UP000245119"/>
    </source>
</evidence>